<evidence type="ECO:0000256" key="2">
    <source>
        <dbReference type="SAM" id="SignalP"/>
    </source>
</evidence>
<comment type="similarity">
    <text evidence="1">Belongs to the methyltransferase superfamily. LaeA methyltransferase family.</text>
</comment>
<evidence type="ECO:0000313" key="3">
    <source>
        <dbReference type="EMBL" id="EGU72554.1"/>
    </source>
</evidence>
<reference evidence="3" key="1">
    <citation type="journal article" date="2012" name="Mol. Plant Microbe Interact.">
        <title>A highly conserved effector in Fusarium oxysporum is required for full virulence on Arabidopsis.</title>
        <authorList>
            <person name="Thatcher L.F."/>
            <person name="Gardiner D.M."/>
            <person name="Kazan K."/>
            <person name="Manners J."/>
        </authorList>
    </citation>
    <scope>NUCLEOTIDE SEQUENCE [LARGE SCALE GENOMIC DNA]</scope>
    <source>
        <strain evidence="3">Fo5176</strain>
    </source>
</reference>
<dbReference type="PANTHER" id="PTHR43591:SF24">
    <property type="entry name" value="2-METHOXY-6-POLYPRENYL-1,4-BENZOQUINOL METHYLASE, MITOCHONDRIAL"/>
    <property type="match status" value="1"/>
</dbReference>
<gene>
    <name evidence="3" type="ORF">FOXB_16948</name>
</gene>
<sequence length="417" mass="47106">MHIILDLVFILCQGYTWLNKESFTPNLVQAANDYSRKPPGKEIYPMKPSLQRWWRMNIIMSAPTQAPHEALAADTFEDSDSTFSGVSSAASLPLAPASMRDIAPRVRAKQPQTDSESLESLRSSVLRFQEENGRTYHAMSSGKYNFPNDASESDRLDLQHNLWLLTLQGDLGLSPKIKEPAKRVMDVGTGTGIWAIEYADLHPEAQSGEANLVIRVPPNCVFEIDDLEKEWTWSEPFDFIFCRVMTGSFADMEKFVQNAYDNLEPGGYLEMQDLTYPIACDDGTLPPDCEVLRSGLLSIEASAKAGRAINLAPKYKTFLEKAGFVDVVEKQFKWPINEWPKDKHYKELGKWSYANINNGLEGLLLGLFTRFLGWSADEVRVFCSAMRKQLRDRSIHAYIPVYVVYGRKPLEEPASKA</sequence>
<dbReference type="SUPFAM" id="SSF53335">
    <property type="entry name" value="S-adenosyl-L-methionine-dependent methyltransferases"/>
    <property type="match status" value="1"/>
</dbReference>
<proteinExistence type="inferred from homology"/>
<evidence type="ECO:0000256" key="1">
    <source>
        <dbReference type="ARBA" id="ARBA00038158"/>
    </source>
</evidence>
<dbReference type="PANTHER" id="PTHR43591">
    <property type="entry name" value="METHYLTRANSFERASE"/>
    <property type="match status" value="1"/>
</dbReference>
<evidence type="ECO:0008006" key="4">
    <source>
        <dbReference type="Google" id="ProtNLM"/>
    </source>
</evidence>
<feature type="signal peptide" evidence="2">
    <location>
        <begin position="1"/>
        <end position="16"/>
    </location>
</feature>
<dbReference type="OrthoDB" id="2013972at2759"/>
<dbReference type="CDD" id="cd02440">
    <property type="entry name" value="AdoMet_MTases"/>
    <property type="match status" value="1"/>
</dbReference>
<dbReference type="EMBL" id="AFQF01006066">
    <property type="protein sequence ID" value="EGU72554.1"/>
    <property type="molecule type" value="Genomic_DNA"/>
</dbReference>
<keyword evidence="2" id="KW-0732">Signal</keyword>
<name>F9GE64_FUSOF</name>
<dbReference type="Pfam" id="PF13489">
    <property type="entry name" value="Methyltransf_23"/>
    <property type="match status" value="1"/>
</dbReference>
<dbReference type="Gene3D" id="3.40.50.150">
    <property type="entry name" value="Vaccinia Virus protein VP39"/>
    <property type="match status" value="1"/>
</dbReference>
<dbReference type="InterPro" id="IPR029063">
    <property type="entry name" value="SAM-dependent_MTases_sf"/>
</dbReference>
<organism evidence="3">
    <name type="scientific">Fusarium oxysporum (strain Fo5176)</name>
    <name type="common">Fusarium vascular wilt</name>
    <dbReference type="NCBI Taxonomy" id="660025"/>
    <lineage>
        <taxon>Eukaryota</taxon>
        <taxon>Fungi</taxon>
        <taxon>Dikarya</taxon>
        <taxon>Ascomycota</taxon>
        <taxon>Pezizomycotina</taxon>
        <taxon>Sordariomycetes</taxon>
        <taxon>Hypocreomycetidae</taxon>
        <taxon>Hypocreales</taxon>
        <taxon>Nectriaceae</taxon>
        <taxon>Fusarium</taxon>
        <taxon>Fusarium oxysporum species complex</taxon>
    </lineage>
</organism>
<dbReference type="AlphaFoldDB" id="F9GE64"/>
<comment type="caution">
    <text evidence="3">The sequence shown here is derived from an EMBL/GenBank/DDBJ whole genome shotgun (WGS) entry which is preliminary data.</text>
</comment>
<protein>
    <recommendedName>
        <fullName evidence="4">Methyltransferase tdiE</fullName>
    </recommendedName>
</protein>
<dbReference type="STRING" id="660025.F9GE64"/>
<accession>F9GE64</accession>
<dbReference type="GO" id="GO:0008168">
    <property type="term" value="F:methyltransferase activity"/>
    <property type="evidence" value="ECO:0007669"/>
    <property type="project" value="TreeGrafter"/>
</dbReference>
<feature type="chain" id="PRO_5003390714" description="Methyltransferase tdiE" evidence="2">
    <location>
        <begin position="17"/>
        <end position="417"/>
    </location>
</feature>